<proteinExistence type="predicted"/>
<organism evidence="1 2">
    <name type="scientific">Saccharothrix texasensis</name>
    <dbReference type="NCBI Taxonomy" id="103734"/>
    <lineage>
        <taxon>Bacteria</taxon>
        <taxon>Bacillati</taxon>
        <taxon>Actinomycetota</taxon>
        <taxon>Actinomycetes</taxon>
        <taxon>Pseudonocardiales</taxon>
        <taxon>Pseudonocardiaceae</taxon>
        <taxon>Saccharothrix</taxon>
    </lineage>
</organism>
<dbReference type="RefSeq" id="WP_123742504.1">
    <property type="nucleotide sequence ID" value="NZ_RJKM01000001.1"/>
</dbReference>
<dbReference type="AlphaFoldDB" id="A0A3N1H203"/>
<name>A0A3N1H203_9PSEU</name>
<accession>A0A3N1H203</accession>
<evidence type="ECO:0000313" key="2">
    <source>
        <dbReference type="Proteomes" id="UP000268727"/>
    </source>
</evidence>
<sequence length="518" mass="57229">MPRFRQRRRATQWRGDVEALDVRARTALRPATLYRFVDVGDGGGPREMSTSERDALGDPMATTFFHRERFPVTVAEVMAGLDRAGVVPETRSYLVSEAGQLDAAPGLVKDFRFAVVRGRGPDADLMISTSATDSTVAAFLQVAAWDYRARRFNFYTRVDEAWVWSGDSYTALRPESRGRACFDSHVNGSVVMKELKQPWLHWHSMSAAIHLAADDPVRTSPLFAFLTNAEVLEPTIRACVDRWTTARLDEATASGTIEHPDWLLRQLFTTTTVNLASSTTEYSSLGDRPTFEPPLGFWLHNEALLDVLGIPADFGIPAMSAPLYLDRLAHYGHRLTDGDFSRPGDTFFAFAVPEPAFEDLHVVDRMIQTGVLDARFVACALMVDFQNPVFSGRRARLLAHCPTTPVAVGAGLADRLAAAIVAAAGDETSPEAEFAANWATPDWPDRFAERIGDYLTAVTARLGTPEGTDDYVRLAESRCREFRRSKLAEFTLTVPRTAIPDDAPLLDMAPDGSVRPKT</sequence>
<comment type="caution">
    <text evidence="1">The sequence shown here is derived from an EMBL/GenBank/DDBJ whole genome shotgun (WGS) entry which is preliminary data.</text>
</comment>
<dbReference type="OrthoDB" id="3653866at2"/>
<dbReference type="EMBL" id="RJKM01000001">
    <property type="protein sequence ID" value="ROP36540.1"/>
    <property type="molecule type" value="Genomic_DNA"/>
</dbReference>
<dbReference type="Proteomes" id="UP000268727">
    <property type="component" value="Unassembled WGS sequence"/>
</dbReference>
<keyword evidence="2" id="KW-1185">Reference proteome</keyword>
<reference evidence="1 2" key="1">
    <citation type="submission" date="2018-11" db="EMBL/GenBank/DDBJ databases">
        <title>Sequencing the genomes of 1000 actinobacteria strains.</title>
        <authorList>
            <person name="Klenk H.-P."/>
        </authorList>
    </citation>
    <scope>NUCLEOTIDE SEQUENCE [LARGE SCALE GENOMIC DNA]</scope>
    <source>
        <strain evidence="1 2">DSM 44231</strain>
    </source>
</reference>
<gene>
    <name evidence="1" type="ORF">EDD40_1814</name>
</gene>
<protein>
    <submittedName>
        <fullName evidence="1">Uncharacterized protein</fullName>
    </submittedName>
</protein>
<evidence type="ECO:0000313" key="1">
    <source>
        <dbReference type="EMBL" id="ROP36540.1"/>
    </source>
</evidence>